<name>A0A9D7S8I7_9BACT</name>
<evidence type="ECO:0000256" key="1">
    <source>
        <dbReference type="ARBA" id="ARBA00022553"/>
    </source>
</evidence>
<keyword evidence="2" id="KW-0902">Two-component regulatory system</keyword>
<dbReference type="CDD" id="cd19935">
    <property type="entry name" value="REC_OmpR_CusR-like"/>
    <property type="match status" value="1"/>
</dbReference>
<dbReference type="InterPro" id="IPR001789">
    <property type="entry name" value="Sig_transdc_resp-reg_receiver"/>
</dbReference>
<evidence type="ECO:0000259" key="9">
    <source>
        <dbReference type="PROSITE" id="PS51755"/>
    </source>
</evidence>
<dbReference type="GO" id="GO:0006355">
    <property type="term" value="P:regulation of DNA-templated transcription"/>
    <property type="evidence" value="ECO:0007669"/>
    <property type="project" value="InterPro"/>
</dbReference>
<evidence type="ECO:0000256" key="5">
    <source>
        <dbReference type="ARBA" id="ARBA00023163"/>
    </source>
</evidence>
<keyword evidence="3" id="KW-0805">Transcription regulation</keyword>
<feature type="domain" description="OmpR/PhoB-type" evidence="9">
    <location>
        <begin position="126"/>
        <end position="224"/>
    </location>
</feature>
<dbReference type="InterPro" id="IPR016032">
    <property type="entry name" value="Sig_transdc_resp-reg_C-effctor"/>
</dbReference>
<feature type="modified residue" description="4-aspartylphosphate" evidence="6">
    <location>
        <position position="51"/>
    </location>
</feature>
<evidence type="ECO:0000256" key="2">
    <source>
        <dbReference type="ARBA" id="ARBA00023012"/>
    </source>
</evidence>
<reference evidence="10 11" key="1">
    <citation type="submission" date="2020-10" db="EMBL/GenBank/DDBJ databases">
        <title>Connecting structure to function with the recovery of over 1000 high-quality activated sludge metagenome-assembled genomes encoding full-length rRNA genes using long-read sequencing.</title>
        <authorList>
            <person name="Singleton C.M."/>
            <person name="Petriglieri F."/>
            <person name="Kristensen J.M."/>
            <person name="Kirkegaard R.H."/>
            <person name="Michaelsen T.Y."/>
            <person name="Andersen M.H."/>
            <person name="Karst S.M."/>
            <person name="Dueholm M.S."/>
            <person name="Nielsen P.H."/>
            <person name="Albertsen M."/>
        </authorList>
    </citation>
    <scope>NUCLEOTIDE SEQUENCE [LARGE SCALE GENOMIC DNA]</scope>
    <source>
        <strain evidence="10">Ribe_18-Q3-R11-54_BAT3C.373</strain>
    </source>
</reference>
<dbReference type="InterPro" id="IPR039420">
    <property type="entry name" value="WalR-like"/>
</dbReference>
<dbReference type="Proteomes" id="UP000808349">
    <property type="component" value="Unassembled WGS sequence"/>
</dbReference>
<evidence type="ECO:0000256" key="3">
    <source>
        <dbReference type="ARBA" id="ARBA00023015"/>
    </source>
</evidence>
<keyword evidence="5" id="KW-0804">Transcription</keyword>
<feature type="domain" description="Response regulatory" evidence="8">
    <location>
        <begin position="2"/>
        <end position="116"/>
    </location>
</feature>
<evidence type="ECO:0000313" key="10">
    <source>
        <dbReference type="EMBL" id="MBK9717097.1"/>
    </source>
</evidence>
<dbReference type="Pfam" id="PF00072">
    <property type="entry name" value="Response_reg"/>
    <property type="match status" value="1"/>
</dbReference>
<dbReference type="SUPFAM" id="SSF52172">
    <property type="entry name" value="CheY-like"/>
    <property type="match status" value="1"/>
</dbReference>
<proteinExistence type="predicted"/>
<dbReference type="CDD" id="cd00383">
    <property type="entry name" value="trans_reg_C"/>
    <property type="match status" value="1"/>
</dbReference>
<dbReference type="InterPro" id="IPR011006">
    <property type="entry name" value="CheY-like_superfamily"/>
</dbReference>
<dbReference type="Gene3D" id="1.10.10.10">
    <property type="entry name" value="Winged helix-like DNA-binding domain superfamily/Winged helix DNA-binding domain"/>
    <property type="match status" value="1"/>
</dbReference>
<evidence type="ECO:0000259" key="8">
    <source>
        <dbReference type="PROSITE" id="PS50110"/>
    </source>
</evidence>
<organism evidence="10 11">
    <name type="scientific">Candidatus Defluviibacterium haderslevense</name>
    <dbReference type="NCBI Taxonomy" id="2981993"/>
    <lineage>
        <taxon>Bacteria</taxon>
        <taxon>Pseudomonadati</taxon>
        <taxon>Bacteroidota</taxon>
        <taxon>Saprospiria</taxon>
        <taxon>Saprospirales</taxon>
        <taxon>Saprospiraceae</taxon>
        <taxon>Candidatus Defluviibacterium</taxon>
    </lineage>
</organism>
<dbReference type="InterPro" id="IPR036388">
    <property type="entry name" value="WH-like_DNA-bd_sf"/>
</dbReference>
<dbReference type="GO" id="GO:0005829">
    <property type="term" value="C:cytosol"/>
    <property type="evidence" value="ECO:0007669"/>
    <property type="project" value="TreeGrafter"/>
</dbReference>
<dbReference type="GO" id="GO:0000976">
    <property type="term" value="F:transcription cis-regulatory region binding"/>
    <property type="evidence" value="ECO:0007669"/>
    <property type="project" value="TreeGrafter"/>
</dbReference>
<evidence type="ECO:0000256" key="7">
    <source>
        <dbReference type="PROSITE-ProRule" id="PRU01091"/>
    </source>
</evidence>
<evidence type="ECO:0000256" key="4">
    <source>
        <dbReference type="ARBA" id="ARBA00023125"/>
    </source>
</evidence>
<protein>
    <submittedName>
        <fullName evidence="10">Response regulator transcription factor</fullName>
    </submittedName>
</protein>
<dbReference type="SMART" id="SM00862">
    <property type="entry name" value="Trans_reg_C"/>
    <property type="match status" value="1"/>
</dbReference>
<keyword evidence="1 6" id="KW-0597">Phosphoprotein</keyword>
<dbReference type="PROSITE" id="PS50110">
    <property type="entry name" value="RESPONSE_REGULATORY"/>
    <property type="match status" value="1"/>
</dbReference>
<dbReference type="Gene3D" id="3.40.50.2300">
    <property type="match status" value="1"/>
</dbReference>
<sequence length="225" mass="26019">MRILLIEDEPKTVQSLKQGFEENQMEVDFAYDGYTGKLLAERNTYDIIVTDIIIPHTNGVELCRLFRQKGLITPIIMLSALDTLEDKIIGLEAGADDYVVKPFEFRELLARIKAISRRGSELTSVSNRLNYATLELNLHTKKVTREDKTIELTAKEFALLEYFMRNKEKVVSKAEIFEHVWDINFETGTNVVEVYVNYLRNKIDKGFNHKLIHNKFGVGYILKLN</sequence>
<dbReference type="GO" id="GO:0032993">
    <property type="term" value="C:protein-DNA complex"/>
    <property type="evidence" value="ECO:0007669"/>
    <property type="project" value="TreeGrafter"/>
</dbReference>
<dbReference type="AlphaFoldDB" id="A0A9D7S8I7"/>
<dbReference type="SUPFAM" id="SSF46894">
    <property type="entry name" value="C-terminal effector domain of the bipartite response regulators"/>
    <property type="match status" value="1"/>
</dbReference>
<gene>
    <name evidence="10" type="ORF">IPO85_06225</name>
</gene>
<dbReference type="PANTHER" id="PTHR48111">
    <property type="entry name" value="REGULATOR OF RPOS"/>
    <property type="match status" value="1"/>
</dbReference>
<keyword evidence="4 7" id="KW-0238">DNA-binding</keyword>
<dbReference type="SMART" id="SM00448">
    <property type="entry name" value="REC"/>
    <property type="match status" value="1"/>
</dbReference>
<comment type="caution">
    <text evidence="10">The sequence shown here is derived from an EMBL/GenBank/DDBJ whole genome shotgun (WGS) entry which is preliminary data.</text>
</comment>
<dbReference type="EMBL" id="JADKFW010000004">
    <property type="protein sequence ID" value="MBK9717097.1"/>
    <property type="molecule type" value="Genomic_DNA"/>
</dbReference>
<dbReference type="PROSITE" id="PS51755">
    <property type="entry name" value="OMPR_PHOB"/>
    <property type="match status" value="1"/>
</dbReference>
<dbReference type="GO" id="GO:0000156">
    <property type="term" value="F:phosphorelay response regulator activity"/>
    <property type="evidence" value="ECO:0007669"/>
    <property type="project" value="TreeGrafter"/>
</dbReference>
<feature type="DNA-binding region" description="OmpR/PhoB-type" evidence="7">
    <location>
        <begin position="126"/>
        <end position="224"/>
    </location>
</feature>
<dbReference type="FunFam" id="1.10.10.10:FF:000005">
    <property type="entry name" value="Two-component system response regulator"/>
    <property type="match status" value="1"/>
</dbReference>
<dbReference type="Gene3D" id="6.10.250.690">
    <property type="match status" value="1"/>
</dbReference>
<dbReference type="Pfam" id="PF00486">
    <property type="entry name" value="Trans_reg_C"/>
    <property type="match status" value="1"/>
</dbReference>
<accession>A0A9D7S8I7</accession>
<evidence type="ECO:0000256" key="6">
    <source>
        <dbReference type="PROSITE-ProRule" id="PRU00169"/>
    </source>
</evidence>
<dbReference type="InterPro" id="IPR001867">
    <property type="entry name" value="OmpR/PhoB-type_DNA-bd"/>
</dbReference>
<evidence type="ECO:0000313" key="11">
    <source>
        <dbReference type="Proteomes" id="UP000808349"/>
    </source>
</evidence>
<dbReference type="PANTHER" id="PTHR48111:SF22">
    <property type="entry name" value="REGULATOR OF RPOS"/>
    <property type="match status" value="1"/>
</dbReference>